<dbReference type="GO" id="GO:0061630">
    <property type="term" value="F:ubiquitin protein ligase activity"/>
    <property type="evidence" value="ECO:0007669"/>
    <property type="project" value="UniProtKB-EC"/>
</dbReference>
<comment type="caution">
    <text evidence="5">The sequence shown here is derived from an EMBL/GenBank/DDBJ whole genome shotgun (WGS) entry which is preliminary data.</text>
</comment>
<evidence type="ECO:0000256" key="4">
    <source>
        <dbReference type="SAM" id="Coils"/>
    </source>
</evidence>
<reference evidence="5 6" key="1">
    <citation type="journal article" date="2021" name="Nat. Plants">
        <title>The Taxus genome provides insights into paclitaxel biosynthesis.</title>
        <authorList>
            <person name="Xiong X."/>
            <person name="Gou J."/>
            <person name="Liao Q."/>
            <person name="Li Y."/>
            <person name="Zhou Q."/>
            <person name="Bi G."/>
            <person name="Li C."/>
            <person name="Du R."/>
            <person name="Wang X."/>
            <person name="Sun T."/>
            <person name="Guo L."/>
            <person name="Liang H."/>
            <person name="Lu P."/>
            <person name="Wu Y."/>
            <person name="Zhang Z."/>
            <person name="Ro D.K."/>
            <person name="Shang Y."/>
            <person name="Huang S."/>
            <person name="Yan J."/>
        </authorList>
    </citation>
    <scope>NUCLEOTIDE SEQUENCE [LARGE SCALE GENOMIC DNA]</scope>
    <source>
        <strain evidence="5">Ta-2019</strain>
    </source>
</reference>
<dbReference type="PANTHER" id="PTHR45647:SF139">
    <property type="entry name" value="OS02G0152300 PROTEIN"/>
    <property type="match status" value="1"/>
</dbReference>
<dbReference type="EC" id="2.3.2.27" evidence="2"/>
<dbReference type="PANTHER" id="PTHR45647">
    <property type="entry name" value="OS02G0152300 PROTEIN"/>
    <property type="match status" value="1"/>
</dbReference>
<feature type="coiled-coil region" evidence="4">
    <location>
        <begin position="1"/>
        <end position="84"/>
    </location>
</feature>
<name>A0AA38CMI1_TAXCH</name>
<gene>
    <name evidence="5" type="ORF">KI387_014883</name>
</gene>
<comment type="catalytic activity">
    <reaction evidence="1">
        <text>S-ubiquitinyl-[E2 ubiquitin-conjugating enzyme]-L-cysteine + [acceptor protein]-L-lysine = [E2 ubiquitin-conjugating enzyme]-L-cysteine + N(6)-ubiquitinyl-[acceptor protein]-L-lysine.</text>
        <dbReference type="EC" id="2.3.2.27"/>
    </reaction>
</comment>
<evidence type="ECO:0000256" key="2">
    <source>
        <dbReference type="ARBA" id="ARBA00012483"/>
    </source>
</evidence>
<protein>
    <recommendedName>
        <fullName evidence="2">RING-type E3 ubiquitin transferase</fullName>
        <ecNumber evidence="2">2.3.2.27</ecNumber>
    </recommendedName>
</protein>
<feature type="non-terminal residue" evidence="5">
    <location>
        <position position="1"/>
    </location>
</feature>
<dbReference type="SUPFAM" id="SSF56112">
    <property type="entry name" value="Protein kinase-like (PK-like)"/>
    <property type="match status" value="1"/>
</dbReference>
<evidence type="ECO:0000256" key="1">
    <source>
        <dbReference type="ARBA" id="ARBA00000900"/>
    </source>
</evidence>
<evidence type="ECO:0000313" key="6">
    <source>
        <dbReference type="Proteomes" id="UP000824469"/>
    </source>
</evidence>
<dbReference type="Gene3D" id="3.30.200.20">
    <property type="entry name" value="Phosphorylase Kinase, domain 1"/>
    <property type="match status" value="1"/>
</dbReference>
<feature type="non-terminal residue" evidence="5">
    <location>
        <position position="179"/>
    </location>
</feature>
<keyword evidence="3" id="KW-0833">Ubl conjugation pathway</keyword>
<dbReference type="InterPro" id="IPR011009">
    <property type="entry name" value="Kinase-like_dom_sf"/>
</dbReference>
<proteinExistence type="predicted"/>
<dbReference type="Proteomes" id="UP000824469">
    <property type="component" value="Unassembled WGS sequence"/>
</dbReference>
<accession>A0AA38CMI1</accession>
<dbReference type="AlphaFoldDB" id="A0AA38CMI1"/>
<keyword evidence="6" id="KW-1185">Reference proteome</keyword>
<evidence type="ECO:0000256" key="3">
    <source>
        <dbReference type="ARBA" id="ARBA00022786"/>
    </source>
</evidence>
<organism evidence="5 6">
    <name type="scientific">Taxus chinensis</name>
    <name type="common">Chinese yew</name>
    <name type="synonym">Taxus wallichiana var. chinensis</name>
    <dbReference type="NCBI Taxonomy" id="29808"/>
    <lineage>
        <taxon>Eukaryota</taxon>
        <taxon>Viridiplantae</taxon>
        <taxon>Streptophyta</taxon>
        <taxon>Embryophyta</taxon>
        <taxon>Tracheophyta</taxon>
        <taxon>Spermatophyta</taxon>
        <taxon>Pinopsida</taxon>
        <taxon>Pinidae</taxon>
        <taxon>Conifers II</taxon>
        <taxon>Cupressales</taxon>
        <taxon>Taxaceae</taxon>
        <taxon>Taxus</taxon>
    </lineage>
</organism>
<evidence type="ECO:0000313" key="5">
    <source>
        <dbReference type="EMBL" id="KAH9303300.1"/>
    </source>
</evidence>
<sequence>LKDVEAALIQTAKEKEELTSLLRVSEEKCRKIKRGRSQVEEELQAMIEKLTSLATNANKFSRERQQAIRELEVGRVKLAAMEEENERILQKTKAEIKHLQDCLLSTPPIKTPNYYSSLSGNFEFREYSLNDIKAITWNFSEHFKLGEGGYGTVYKSEIIQRVKIISVDSLTGRREFQRE</sequence>
<keyword evidence="4" id="KW-0175">Coiled coil</keyword>
<dbReference type="EMBL" id="JAHRHJ020000009">
    <property type="protein sequence ID" value="KAH9303300.1"/>
    <property type="molecule type" value="Genomic_DNA"/>
</dbReference>
<dbReference type="InterPro" id="IPR051348">
    <property type="entry name" value="U-box_ubiquitin_ligases"/>
</dbReference>